<evidence type="ECO:0000313" key="1">
    <source>
        <dbReference type="EMBL" id="ORX07279.1"/>
    </source>
</evidence>
<evidence type="ECO:0000313" key="2">
    <source>
        <dbReference type="Proteomes" id="UP000193090"/>
    </source>
</evidence>
<accession>A0A1X2ENI2</accession>
<dbReference type="EMBL" id="LQPZ01000012">
    <property type="protein sequence ID" value="ORX07279.1"/>
    <property type="molecule type" value="Genomic_DNA"/>
</dbReference>
<dbReference type="Proteomes" id="UP000193090">
    <property type="component" value="Unassembled WGS sequence"/>
</dbReference>
<comment type="caution">
    <text evidence="1">The sequence shown here is derived from an EMBL/GenBank/DDBJ whole genome shotgun (WGS) entry which is preliminary data.</text>
</comment>
<name>A0A1X2ENI2_9MYCO</name>
<gene>
    <name evidence="1" type="ORF">AWC30_00575</name>
</gene>
<organism evidence="1 2">
    <name type="scientific">Mycolicibacillus trivialis</name>
    <dbReference type="NCBI Taxonomy" id="1798"/>
    <lineage>
        <taxon>Bacteria</taxon>
        <taxon>Bacillati</taxon>
        <taxon>Actinomycetota</taxon>
        <taxon>Actinomycetes</taxon>
        <taxon>Mycobacteriales</taxon>
        <taxon>Mycobacteriaceae</taxon>
        <taxon>Mycolicibacillus</taxon>
    </lineage>
</organism>
<proteinExistence type="predicted"/>
<keyword evidence="2" id="KW-1185">Reference proteome</keyword>
<sequence>MDASDWVAAPFRWGAALRDRRLFHPAGVLATGHLTRTAPPDEGLPVPSSAIVARVSKALGTPAALPDGVGLAFRVTMGWEQQPGPWDVLMVTAGSGPLSRAIGLHPVFSWSELILTTLMPLRYRGRQWWLRARMHTGVSGPGLSLAAVRDRLDGAPIRIELDQAAGGAEFRPLAELSLLKRLVPVRDDDMAFDPVRNTAPGVQLVPHWLADLRAAAYRGSRTGRAATG</sequence>
<dbReference type="RefSeq" id="WP_085108880.1">
    <property type="nucleotide sequence ID" value="NZ_JACKSN010000111.1"/>
</dbReference>
<dbReference type="OrthoDB" id="3368165at2"/>
<dbReference type="AlphaFoldDB" id="A0A1X2ENI2"/>
<reference evidence="1 2" key="1">
    <citation type="submission" date="2016-01" db="EMBL/GenBank/DDBJ databases">
        <title>The new phylogeny of the genus Mycobacterium.</title>
        <authorList>
            <person name="Tarcisio F."/>
            <person name="Conor M."/>
            <person name="Antonella G."/>
            <person name="Elisabetta G."/>
            <person name="Giulia F.S."/>
            <person name="Sara T."/>
            <person name="Anna F."/>
            <person name="Clotilde B."/>
            <person name="Roberto B."/>
            <person name="Veronica D.S."/>
            <person name="Fabio R."/>
            <person name="Monica P."/>
            <person name="Olivier J."/>
            <person name="Enrico T."/>
            <person name="Nicola S."/>
        </authorList>
    </citation>
    <scope>NUCLEOTIDE SEQUENCE [LARGE SCALE GENOMIC DNA]</scope>
    <source>
        <strain evidence="1 2">DSM 44153</strain>
    </source>
</reference>
<dbReference type="STRING" id="1798.AWC30_00575"/>
<protein>
    <submittedName>
        <fullName evidence="1">Phosphodiesterase</fullName>
    </submittedName>
</protein>